<dbReference type="InterPro" id="IPR021253">
    <property type="entry name" value="ZrgA-like"/>
</dbReference>
<dbReference type="Pfam" id="PF10986">
    <property type="entry name" value="ZrgA"/>
    <property type="match status" value="1"/>
</dbReference>
<dbReference type="AlphaFoldDB" id="A0A7W7KPD4"/>
<dbReference type="EMBL" id="JACHLI010000023">
    <property type="protein sequence ID" value="MBB4866008.1"/>
    <property type="molecule type" value="Genomic_DNA"/>
</dbReference>
<feature type="compositionally biased region" description="Basic and acidic residues" evidence="1">
    <location>
        <begin position="110"/>
        <end position="133"/>
    </location>
</feature>
<name>A0A7W7KPD4_PSENT</name>
<feature type="signal peptide" evidence="2">
    <location>
        <begin position="1"/>
        <end position="17"/>
    </location>
</feature>
<sequence length="193" mass="20746">MRPLLLAVALLPLAAQAHDEHEHGSLGKHEHGVAQLNVALDGKTLELEMDSPAMNFVGFEHAATSEADKATVATVQAQLKQPLQLLNLPASAQCSVQSVELSSPLFGDAAKADDDDHDHEHTDGDHDEHEGHHHADIDAHYQLTCAQPQDLASLDFAPLFKRFPATQKIQVQLIGPSGQQGAELTAANPTLKF</sequence>
<feature type="region of interest" description="Disordered" evidence="1">
    <location>
        <begin position="107"/>
        <end position="133"/>
    </location>
</feature>
<feature type="chain" id="PRO_5031177432" description="Zinc-binding protein" evidence="2">
    <location>
        <begin position="18"/>
        <end position="193"/>
    </location>
</feature>
<protein>
    <recommendedName>
        <fullName evidence="5">Zinc-binding protein</fullName>
    </recommendedName>
</protein>
<organism evidence="3 4">
    <name type="scientific">Pseudomonas nitroreducens</name>
    <dbReference type="NCBI Taxonomy" id="46680"/>
    <lineage>
        <taxon>Bacteria</taxon>
        <taxon>Pseudomonadati</taxon>
        <taxon>Pseudomonadota</taxon>
        <taxon>Gammaproteobacteria</taxon>
        <taxon>Pseudomonadales</taxon>
        <taxon>Pseudomonadaceae</taxon>
        <taxon>Pseudomonas</taxon>
    </lineage>
</organism>
<evidence type="ECO:0000313" key="4">
    <source>
        <dbReference type="Proteomes" id="UP000566995"/>
    </source>
</evidence>
<proteinExistence type="predicted"/>
<gene>
    <name evidence="3" type="ORF">HNP46_004909</name>
</gene>
<comment type="caution">
    <text evidence="3">The sequence shown here is derived from an EMBL/GenBank/DDBJ whole genome shotgun (WGS) entry which is preliminary data.</text>
</comment>
<evidence type="ECO:0000256" key="1">
    <source>
        <dbReference type="SAM" id="MobiDB-lite"/>
    </source>
</evidence>
<reference evidence="3 4" key="1">
    <citation type="submission" date="2020-08" db="EMBL/GenBank/DDBJ databases">
        <title>Functional genomics of gut bacteria from endangered species of beetles.</title>
        <authorList>
            <person name="Carlos-Shanley C."/>
        </authorList>
    </citation>
    <scope>NUCLEOTIDE SEQUENCE [LARGE SCALE GENOMIC DNA]</scope>
    <source>
        <strain evidence="3 4">S00179</strain>
    </source>
</reference>
<dbReference type="Proteomes" id="UP000566995">
    <property type="component" value="Unassembled WGS sequence"/>
</dbReference>
<accession>A0A7W7KPD4</accession>
<evidence type="ECO:0000256" key="2">
    <source>
        <dbReference type="SAM" id="SignalP"/>
    </source>
</evidence>
<evidence type="ECO:0000313" key="3">
    <source>
        <dbReference type="EMBL" id="MBB4866008.1"/>
    </source>
</evidence>
<dbReference type="RefSeq" id="WP_184594054.1">
    <property type="nucleotide sequence ID" value="NZ_JACHLI010000023.1"/>
</dbReference>
<keyword evidence="2" id="KW-0732">Signal</keyword>
<evidence type="ECO:0008006" key="5">
    <source>
        <dbReference type="Google" id="ProtNLM"/>
    </source>
</evidence>